<dbReference type="SUPFAM" id="SSF47413">
    <property type="entry name" value="lambda repressor-like DNA-binding domains"/>
    <property type="match status" value="1"/>
</dbReference>
<comment type="caution">
    <text evidence="3">The sequence shown here is derived from an EMBL/GenBank/DDBJ whole genome shotgun (WGS) entry which is preliminary data.</text>
</comment>
<dbReference type="PANTHER" id="PTHR46797">
    <property type="entry name" value="HTH-TYPE TRANSCRIPTIONAL REGULATOR"/>
    <property type="match status" value="1"/>
</dbReference>
<dbReference type="Gene3D" id="1.10.260.40">
    <property type="entry name" value="lambda repressor-like DNA-binding domains"/>
    <property type="match status" value="1"/>
</dbReference>
<dbReference type="EMBL" id="BAABJE010000001">
    <property type="protein sequence ID" value="GAA4782858.1"/>
    <property type="molecule type" value="Genomic_DNA"/>
</dbReference>
<name>A0ABP9ALF9_9GAMM</name>
<dbReference type="Pfam" id="PF13560">
    <property type="entry name" value="HTH_31"/>
    <property type="match status" value="1"/>
</dbReference>
<dbReference type="InterPro" id="IPR010982">
    <property type="entry name" value="Lambda_DNA-bd_dom_sf"/>
</dbReference>
<dbReference type="SMART" id="SM00530">
    <property type="entry name" value="HTH_XRE"/>
    <property type="match status" value="1"/>
</dbReference>
<evidence type="ECO:0000256" key="1">
    <source>
        <dbReference type="ARBA" id="ARBA00023125"/>
    </source>
</evidence>
<feature type="domain" description="HTH cro/C1-type" evidence="2">
    <location>
        <begin position="9"/>
        <end position="64"/>
    </location>
</feature>
<dbReference type="RefSeq" id="WP_345301627.1">
    <property type="nucleotide sequence ID" value="NZ_BAABJE010000001.1"/>
</dbReference>
<organism evidence="3 4">
    <name type="scientific">Lysobacter hankyongensis</name>
    <dbReference type="NCBI Taxonomy" id="1176535"/>
    <lineage>
        <taxon>Bacteria</taxon>
        <taxon>Pseudomonadati</taxon>
        <taxon>Pseudomonadota</taxon>
        <taxon>Gammaproteobacteria</taxon>
        <taxon>Lysobacterales</taxon>
        <taxon>Lysobacteraceae</taxon>
        <taxon>Lysobacter</taxon>
    </lineage>
</organism>
<evidence type="ECO:0000313" key="4">
    <source>
        <dbReference type="Proteomes" id="UP001499959"/>
    </source>
</evidence>
<proteinExistence type="predicted"/>
<accession>A0ABP9ALF9</accession>
<sequence length="114" mass="13044">MATSFSLRLRRLRKNSSLTMEGLANAAGISKSYVWELENREVPHLSVKVLVDLAKALGVTTQDLMGEPPPLQASPEDLQFFRKYIRMDRADKDRLRTMVDLFDRPAAKRAGRRR</sequence>
<dbReference type="InterPro" id="IPR001387">
    <property type="entry name" value="Cro/C1-type_HTH"/>
</dbReference>
<dbReference type="PROSITE" id="PS50943">
    <property type="entry name" value="HTH_CROC1"/>
    <property type="match status" value="1"/>
</dbReference>
<dbReference type="Proteomes" id="UP001499959">
    <property type="component" value="Unassembled WGS sequence"/>
</dbReference>
<gene>
    <name evidence="3" type="ORF">GCM10023307_04310</name>
</gene>
<protein>
    <submittedName>
        <fullName evidence="3">Helix-turn-helix transcriptional regulator</fullName>
    </submittedName>
</protein>
<dbReference type="CDD" id="cd00093">
    <property type="entry name" value="HTH_XRE"/>
    <property type="match status" value="1"/>
</dbReference>
<reference evidence="4" key="1">
    <citation type="journal article" date="2019" name="Int. J. Syst. Evol. Microbiol.">
        <title>The Global Catalogue of Microorganisms (GCM) 10K type strain sequencing project: providing services to taxonomists for standard genome sequencing and annotation.</title>
        <authorList>
            <consortium name="The Broad Institute Genomics Platform"/>
            <consortium name="The Broad Institute Genome Sequencing Center for Infectious Disease"/>
            <person name="Wu L."/>
            <person name="Ma J."/>
        </authorList>
    </citation>
    <scope>NUCLEOTIDE SEQUENCE [LARGE SCALE GENOMIC DNA]</scope>
    <source>
        <strain evidence="4">JCM 18204</strain>
    </source>
</reference>
<keyword evidence="4" id="KW-1185">Reference proteome</keyword>
<evidence type="ECO:0000259" key="2">
    <source>
        <dbReference type="PROSITE" id="PS50943"/>
    </source>
</evidence>
<evidence type="ECO:0000313" key="3">
    <source>
        <dbReference type="EMBL" id="GAA4782858.1"/>
    </source>
</evidence>
<dbReference type="InterPro" id="IPR050807">
    <property type="entry name" value="TransReg_Diox_bact_type"/>
</dbReference>
<dbReference type="PANTHER" id="PTHR46797:SF1">
    <property type="entry name" value="METHYLPHOSPHONATE SYNTHASE"/>
    <property type="match status" value="1"/>
</dbReference>
<keyword evidence="1" id="KW-0238">DNA-binding</keyword>